<dbReference type="Proteomes" id="UP001174208">
    <property type="component" value="Unassembled WGS sequence"/>
</dbReference>
<dbReference type="RefSeq" id="WP_301210581.1">
    <property type="nucleotide sequence ID" value="NZ_JAROCF010000001.1"/>
</dbReference>
<dbReference type="EMBL" id="JAROCF010000001">
    <property type="protein sequence ID" value="MDN4614127.1"/>
    <property type="molecule type" value="Genomic_DNA"/>
</dbReference>
<dbReference type="Gene3D" id="1.10.10.60">
    <property type="entry name" value="Homeodomain-like"/>
    <property type="match status" value="1"/>
</dbReference>
<keyword evidence="1 2" id="KW-0238">DNA-binding</keyword>
<evidence type="ECO:0000256" key="2">
    <source>
        <dbReference type="PROSITE-ProRule" id="PRU00335"/>
    </source>
</evidence>
<evidence type="ECO:0000313" key="4">
    <source>
        <dbReference type="EMBL" id="MDN4614127.1"/>
    </source>
</evidence>
<dbReference type="PANTHER" id="PTHR30055:SF226">
    <property type="entry name" value="HTH-TYPE TRANSCRIPTIONAL REGULATOR PKSA"/>
    <property type="match status" value="1"/>
</dbReference>
<evidence type="ECO:0000313" key="5">
    <source>
        <dbReference type="Proteomes" id="UP001174208"/>
    </source>
</evidence>
<dbReference type="PROSITE" id="PS50977">
    <property type="entry name" value="HTH_TETR_2"/>
    <property type="match status" value="1"/>
</dbReference>
<keyword evidence="5" id="KW-1185">Reference proteome</keyword>
<dbReference type="InterPro" id="IPR001647">
    <property type="entry name" value="HTH_TetR"/>
</dbReference>
<comment type="caution">
    <text evidence="4">The sequence shown here is derived from an EMBL/GenBank/DDBJ whole genome shotgun (WGS) entry which is preliminary data.</text>
</comment>
<proteinExistence type="predicted"/>
<dbReference type="PANTHER" id="PTHR30055">
    <property type="entry name" value="HTH-TYPE TRANSCRIPTIONAL REGULATOR RUTR"/>
    <property type="match status" value="1"/>
</dbReference>
<feature type="domain" description="HTH tetR-type" evidence="3">
    <location>
        <begin position="14"/>
        <end position="74"/>
    </location>
</feature>
<evidence type="ECO:0000259" key="3">
    <source>
        <dbReference type="PROSITE" id="PS50977"/>
    </source>
</evidence>
<accession>A0ABT8KAC8</accession>
<reference evidence="4" key="1">
    <citation type="submission" date="2023-06" db="EMBL/GenBank/DDBJ databases">
        <title>MT1 and MT2 Draft Genomes of Novel Species.</title>
        <authorList>
            <person name="Venkateswaran K."/>
        </authorList>
    </citation>
    <scope>NUCLEOTIDE SEQUENCE</scope>
    <source>
        <strain evidence="4">F6_8S_P_1B</strain>
    </source>
</reference>
<feature type="DNA-binding region" description="H-T-H motif" evidence="2">
    <location>
        <begin position="37"/>
        <end position="56"/>
    </location>
</feature>
<dbReference type="InterPro" id="IPR050109">
    <property type="entry name" value="HTH-type_TetR-like_transc_reg"/>
</dbReference>
<sequence length="193" mass="20487">MPKISAPTVAEHRAAQRAALLRAAEALVHETGVAGVTPRAVAERAGLARSSFYEYFGSRDDVLAAVAIDAFQRWEAEVEAALEGVPAAGRLRAYVEATLRMTADGRHDIAATLQQAELSPSSYDDIMALHDTLLRPLTAVLEEAGVPDFDLHVALAQGLLNTGVRLVTHGADADAVAERIVGLLETGLPSSRR</sequence>
<dbReference type="PRINTS" id="PR00455">
    <property type="entry name" value="HTHTETR"/>
</dbReference>
<evidence type="ECO:0000256" key="1">
    <source>
        <dbReference type="ARBA" id="ARBA00023125"/>
    </source>
</evidence>
<protein>
    <submittedName>
        <fullName evidence="4">TetR/AcrR family transcriptional regulator</fullName>
    </submittedName>
</protein>
<dbReference type="Gene3D" id="1.10.357.10">
    <property type="entry name" value="Tetracycline Repressor, domain 2"/>
    <property type="match status" value="1"/>
</dbReference>
<dbReference type="InterPro" id="IPR009057">
    <property type="entry name" value="Homeodomain-like_sf"/>
</dbReference>
<name>A0ABT8KAC8_9MICO</name>
<organism evidence="4 5">
    <name type="scientific">Leifsonia williamsii</name>
    <dbReference type="NCBI Taxonomy" id="3035919"/>
    <lineage>
        <taxon>Bacteria</taxon>
        <taxon>Bacillati</taxon>
        <taxon>Actinomycetota</taxon>
        <taxon>Actinomycetes</taxon>
        <taxon>Micrococcales</taxon>
        <taxon>Microbacteriaceae</taxon>
        <taxon>Leifsonia</taxon>
    </lineage>
</organism>
<dbReference type="SUPFAM" id="SSF46689">
    <property type="entry name" value="Homeodomain-like"/>
    <property type="match status" value="1"/>
</dbReference>
<dbReference type="Pfam" id="PF00440">
    <property type="entry name" value="TetR_N"/>
    <property type="match status" value="1"/>
</dbReference>
<gene>
    <name evidence="4" type="ORF">P5G50_06640</name>
</gene>